<evidence type="ECO:0000313" key="2">
    <source>
        <dbReference type="Proteomes" id="UP000078512"/>
    </source>
</evidence>
<dbReference type="OrthoDB" id="10006218at2759"/>
<evidence type="ECO:0008006" key="3">
    <source>
        <dbReference type="Google" id="ProtNLM"/>
    </source>
</evidence>
<evidence type="ECO:0000313" key="1">
    <source>
        <dbReference type="EMBL" id="OAQ35647.1"/>
    </source>
</evidence>
<protein>
    <recommendedName>
        <fullName evidence="3">Methyltransferase FkbM domain-containing protein</fullName>
    </recommendedName>
</protein>
<gene>
    <name evidence="1" type="ORF">K457DRAFT_13546</name>
</gene>
<dbReference type="Proteomes" id="UP000078512">
    <property type="component" value="Unassembled WGS sequence"/>
</dbReference>
<reference evidence="1 2" key="1">
    <citation type="submission" date="2016-05" db="EMBL/GenBank/DDBJ databases">
        <title>Genome sequencing reveals origins of a unique bacterial endosymbiosis in the earliest lineages of terrestrial Fungi.</title>
        <authorList>
            <consortium name="DOE Joint Genome Institute"/>
            <person name="Uehling J."/>
            <person name="Gryganskyi A."/>
            <person name="Hameed K."/>
            <person name="Tschaplinski T."/>
            <person name="Misztal P."/>
            <person name="Wu S."/>
            <person name="Desiro A."/>
            <person name="Vande Pol N."/>
            <person name="Du Z.-Y."/>
            <person name="Zienkiewicz A."/>
            <person name="Zienkiewicz K."/>
            <person name="Morin E."/>
            <person name="Tisserant E."/>
            <person name="Splivallo R."/>
            <person name="Hainaut M."/>
            <person name="Henrissat B."/>
            <person name="Ohm R."/>
            <person name="Kuo A."/>
            <person name="Yan J."/>
            <person name="Lipzen A."/>
            <person name="Nolan M."/>
            <person name="Labutti K."/>
            <person name="Barry K."/>
            <person name="Goldstein A."/>
            <person name="Labbe J."/>
            <person name="Schadt C."/>
            <person name="Tuskan G."/>
            <person name="Grigoriev I."/>
            <person name="Martin F."/>
            <person name="Vilgalys R."/>
            <person name="Bonito G."/>
        </authorList>
    </citation>
    <scope>NUCLEOTIDE SEQUENCE [LARGE SCALE GENOMIC DNA]</scope>
    <source>
        <strain evidence="1 2">AG-77</strain>
    </source>
</reference>
<name>A0A197KD66_9FUNG</name>
<proteinExistence type="predicted"/>
<keyword evidence="2" id="KW-1185">Reference proteome</keyword>
<organism evidence="1 2">
    <name type="scientific">Linnemannia elongata AG-77</name>
    <dbReference type="NCBI Taxonomy" id="1314771"/>
    <lineage>
        <taxon>Eukaryota</taxon>
        <taxon>Fungi</taxon>
        <taxon>Fungi incertae sedis</taxon>
        <taxon>Mucoromycota</taxon>
        <taxon>Mortierellomycotina</taxon>
        <taxon>Mortierellomycetes</taxon>
        <taxon>Mortierellales</taxon>
        <taxon>Mortierellaceae</taxon>
        <taxon>Linnemannia</taxon>
    </lineage>
</organism>
<accession>A0A197KD66</accession>
<sequence length="78" mass="8714">MTDCTNCQVCALDALAKGIALCIHFLKDFIGDQDGVEGEGNTWKTLKINMKEDKHEWIDVLKVDIEVNEFAALNAIMD</sequence>
<dbReference type="AlphaFoldDB" id="A0A197KD66"/>
<dbReference type="EMBL" id="KV442014">
    <property type="protein sequence ID" value="OAQ35647.1"/>
    <property type="molecule type" value="Genomic_DNA"/>
</dbReference>